<organism evidence="2">
    <name type="scientific">plant metagenome</name>
    <dbReference type="NCBI Taxonomy" id="1297885"/>
    <lineage>
        <taxon>unclassified sequences</taxon>
        <taxon>metagenomes</taxon>
        <taxon>organismal metagenomes</taxon>
    </lineage>
</organism>
<feature type="region of interest" description="Disordered" evidence="1">
    <location>
        <begin position="1"/>
        <end position="25"/>
    </location>
</feature>
<evidence type="ECO:0000256" key="1">
    <source>
        <dbReference type="SAM" id="MobiDB-lite"/>
    </source>
</evidence>
<dbReference type="AlphaFoldDB" id="A0A484Q357"/>
<accession>A0A484Q357</accession>
<gene>
    <name evidence="2" type="ORF">ANK1_4115</name>
    <name evidence="3" type="ORF">ANK2_4116</name>
</gene>
<proteinExistence type="predicted"/>
<reference evidence="2" key="1">
    <citation type="submission" date="2019-03" db="EMBL/GenBank/DDBJ databases">
        <authorList>
            <person name="Danneels B."/>
        </authorList>
    </citation>
    <scope>NUCLEOTIDE SEQUENCE</scope>
</reference>
<evidence type="ECO:0000313" key="2">
    <source>
        <dbReference type="EMBL" id="VFR32256.1"/>
    </source>
</evidence>
<sequence length="52" mass="5576">MAAGMALTDQQHMGASFGGRGATVTPEWEVAPTRFKRGVNEKKNAPEGAFIR</sequence>
<dbReference type="EMBL" id="CAADIA010000006">
    <property type="protein sequence ID" value="VFR32256.1"/>
    <property type="molecule type" value="Genomic_DNA"/>
</dbReference>
<dbReference type="EMBL" id="CAADIF010000005">
    <property type="protein sequence ID" value="VFR61095.1"/>
    <property type="molecule type" value="Genomic_DNA"/>
</dbReference>
<name>A0A484Q357_9ZZZZ</name>
<evidence type="ECO:0000313" key="3">
    <source>
        <dbReference type="EMBL" id="VFR61095.1"/>
    </source>
</evidence>
<protein>
    <submittedName>
        <fullName evidence="2">Uncharacterized protein</fullName>
    </submittedName>
</protein>